<dbReference type="PANTHER" id="PTHR43329">
    <property type="entry name" value="EPOXIDE HYDROLASE"/>
    <property type="match status" value="1"/>
</dbReference>
<evidence type="ECO:0000313" key="3">
    <source>
        <dbReference type="EMBL" id="QDC39675.1"/>
    </source>
</evidence>
<dbReference type="GO" id="GO:0016787">
    <property type="term" value="F:hydrolase activity"/>
    <property type="evidence" value="ECO:0007669"/>
    <property type="project" value="UniProtKB-KW"/>
</dbReference>
<evidence type="ECO:0000256" key="1">
    <source>
        <dbReference type="ARBA" id="ARBA00022801"/>
    </source>
</evidence>
<organism evidence="3 4">
    <name type="scientific">Sphingobium fuliginis ATCC 27551</name>
    <dbReference type="NCBI Taxonomy" id="1208342"/>
    <lineage>
        <taxon>Bacteria</taxon>
        <taxon>Pseudomonadati</taxon>
        <taxon>Pseudomonadota</taxon>
        <taxon>Alphaproteobacteria</taxon>
        <taxon>Sphingomonadales</taxon>
        <taxon>Sphingomonadaceae</taxon>
        <taxon>Sphingobium</taxon>
    </lineage>
</organism>
<gene>
    <name evidence="3" type="ORF">FIL70_21040</name>
</gene>
<dbReference type="InterPro" id="IPR000639">
    <property type="entry name" value="Epox_hydrolase-like"/>
</dbReference>
<accession>A0A5B8CL66</accession>
<evidence type="ECO:0000313" key="4">
    <source>
        <dbReference type="Proteomes" id="UP000311469"/>
    </source>
</evidence>
<dbReference type="InterPro" id="IPR029058">
    <property type="entry name" value="AB_hydrolase_fold"/>
</dbReference>
<dbReference type="SUPFAM" id="SSF53474">
    <property type="entry name" value="alpha/beta-Hydrolases"/>
    <property type="match status" value="1"/>
</dbReference>
<name>A0A5B8CL66_SPHSA</name>
<feature type="domain" description="AB hydrolase-1" evidence="2">
    <location>
        <begin position="67"/>
        <end position="174"/>
    </location>
</feature>
<dbReference type="EMBL" id="CP041017">
    <property type="protein sequence ID" value="QDC39675.1"/>
    <property type="molecule type" value="Genomic_DNA"/>
</dbReference>
<dbReference type="AlphaFoldDB" id="A0A5B8CL66"/>
<proteinExistence type="predicted"/>
<dbReference type="Pfam" id="PF00561">
    <property type="entry name" value="Abhydrolase_1"/>
    <property type="match status" value="1"/>
</dbReference>
<dbReference type="Proteomes" id="UP000311469">
    <property type="component" value="Chromosome cSF2"/>
</dbReference>
<protein>
    <submittedName>
        <fullName evidence="3">Alpha/beta hydrolase</fullName>
    </submittedName>
</protein>
<sequence length="405" mass="43854">MWRASGLSRRSARLSSAAIRVAGRSATHPGPLPPALLPDGIRSRIVSGVGDLDMHILEAGYEGRGRPAILLLHGFPELAWCWRRVMPLLADAGYHVVAPDQRGFGRTTPQPDAYLTDLGPYATGNLAADIFHLIDALGLSSVDMLIGHDAGAIVAGFCAFAQPDRVRRLVLSASPFGGAPPAGALPTTPLLDHPIHEELSRLSPPRKHYQAYYCGPEANADMWHAPQGMHQFLRGYYHQKSADWDGNIPGPLKGWTGEEIARLPHYYCMPAQCGMAEVAAAIIPDAGQVAACTWLSDADLAVAAAEFDRTGFQPALNWYRSALAEGMTGRDLAPFHGRRLAMPVAFVAGKADWGPYQSPRLLESMRDGLATQPVALHFIERAGHWVQQEQPERFAEILLAFAGPS</sequence>
<keyword evidence="1 3" id="KW-0378">Hydrolase</keyword>
<evidence type="ECO:0000259" key="2">
    <source>
        <dbReference type="Pfam" id="PF00561"/>
    </source>
</evidence>
<dbReference type="InterPro" id="IPR000073">
    <property type="entry name" value="AB_hydrolase_1"/>
</dbReference>
<dbReference type="Gene3D" id="3.40.50.1820">
    <property type="entry name" value="alpha/beta hydrolase"/>
    <property type="match status" value="1"/>
</dbReference>
<reference evidence="3 4" key="1">
    <citation type="submission" date="2019-06" db="EMBL/GenBank/DDBJ databases">
        <title>Genome organization and adaptive potential of archetypical organophosphate degarding Sphingobium fuliginis ATCC 27551.</title>
        <authorList>
            <person name="Sarwar A."/>
            <person name="Parthasarathy S."/>
            <person name="Singh C."/>
            <person name="Siddavattam D."/>
        </authorList>
    </citation>
    <scope>NUCLEOTIDE SEQUENCE [LARGE SCALE GENOMIC DNA]</scope>
    <source>
        <strain evidence="3 4">ATCC 27551</strain>
    </source>
</reference>
<dbReference type="KEGG" id="sufl:FIL70_21040"/>
<dbReference type="PRINTS" id="PR00111">
    <property type="entry name" value="ABHYDROLASE"/>
</dbReference>
<dbReference type="PRINTS" id="PR00412">
    <property type="entry name" value="EPOXHYDRLASE"/>
</dbReference>